<dbReference type="EMBL" id="JAANER010000004">
    <property type="protein sequence ID" value="KAG9190210.1"/>
    <property type="molecule type" value="Genomic_DNA"/>
</dbReference>
<comment type="caution">
    <text evidence="2">The sequence shown here is derived from an EMBL/GenBank/DDBJ whole genome shotgun (WGS) entry which is preliminary data.</text>
</comment>
<keyword evidence="3" id="KW-1185">Reference proteome</keyword>
<dbReference type="AlphaFoldDB" id="A0AAD4FHR1"/>
<keyword evidence="1" id="KW-0732">Signal</keyword>
<organism evidence="2 3">
    <name type="scientific">Alternaria panax</name>
    <dbReference type="NCBI Taxonomy" id="48097"/>
    <lineage>
        <taxon>Eukaryota</taxon>
        <taxon>Fungi</taxon>
        <taxon>Dikarya</taxon>
        <taxon>Ascomycota</taxon>
        <taxon>Pezizomycotina</taxon>
        <taxon>Dothideomycetes</taxon>
        <taxon>Pleosporomycetidae</taxon>
        <taxon>Pleosporales</taxon>
        <taxon>Pleosporineae</taxon>
        <taxon>Pleosporaceae</taxon>
        <taxon>Alternaria</taxon>
        <taxon>Alternaria sect. Panax</taxon>
    </lineage>
</organism>
<accession>A0AAD4FHR1</accession>
<sequence>MSLKFLSLALAAVATASPFESMAKATNDDPYEACQPQGASGTAPPAVGTELSSLYTDILSSIQGITFDKRSIHGRTDGFGCRQSLDCVNVQNINIPMCYDKFTTNFQFPDGSFGNVAAGTYSSGGTEVNLVSGDYTKDGQSANIYVANEAEKPNTSTLSIPAQYTGTGVGGAIPVTELGSIIVYTTTIPAVTYSAPTTVAETVEVATISGLEVSTTVPATTITQATTIAAKTNVVTQTNTASATGAPQSTGAAGQMSVDTTRSFGMSVVGALLYALL</sequence>
<proteinExistence type="predicted"/>
<name>A0AAD4FHR1_9PLEO</name>
<evidence type="ECO:0000313" key="3">
    <source>
        <dbReference type="Proteomes" id="UP001199106"/>
    </source>
</evidence>
<gene>
    <name evidence="2" type="ORF">G6011_08298</name>
</gene>
<reference evidence="2" key="1">
    <citation type="submission" date="2021-07" db="EMBL/GenBank/DDBJ databases">
        <title>Genome Resource of American Ginseng Black Spot Pathogen Alternaria panax.</title>
        <authorList>
            <person name="Qiu C."/>
            <person name="Wang W."/>
            <person name="Liu Z."/>
        </authorList>
    </citation>
    <scope>NUCLEOTIDE SEQUENCE</scope>
    <source>
        <strain evidence="2">BNCC115425</strain>
    </source>
</reference>
<feature type="signal peptide" evidence="1">
    <location>
        <begin position="1"/>
        <end position="16"/>
    </location>
</feature>
<protein>
    <submittedName>
        <fullName evidence="2">Uncharacterized protein</fullName>
    </submittedName>
</protein>
<evidence type="ECO:0000256" key="1">
    <source>
        <dbReference type="SAM" id="SignalP"/>
    </source>
</evidence>
<evidence type="ECO:0000313" key="2">
    <source>
        <dbReference type="EMBL" id="KAG9190210.1"/>
    </source>
</evidence>
<feature type="chain" id="PRO_5042006111" evidence="1">
    <location>
        <begin position="17"/>
        <end position="277"/>
    </location>
</feature>
<dbReference type="Proteomes" id="UP001199106">
    <property type="component" value="Unassembled WGS sequence"/>
</dbReference>